<evidence type="ECO:0008006" key="3">
    <source>
        <dbReference type="Google" id="ProtNLM"/>
    </source>
</evidence>
<accession>A0ABR4WAG8</accession>
<gene>
    <name evidence="1" type="ORF">T9A_02580</name>
</gene>
<reference evidence="1 2" key="1">
    <citation type="submission" date="2012-09" db="EMBL/GenBank/DDBJ databases">
        <title>Genome Sequence of alkane-degrading Bacterium Alcanivorax jadensis T9.</title>
        <authorList>
            <person name="Lai Q."/>
            <person name="Shao Z."/>
        </authorList>
    </citation>
    <scope>NUCLEOTIDE SEQUENCE [LARGE SCALE GENOMIC DNA]</scope>
    <source>
        <strain evidence="1 2">T9</strain>
    </source>
</reference>
<evidence type="ECO:0000313" key="2">
    <source>
        <dbReference type="Proteomes" id="UP000029443"/>
    </source>
</evidence>
<keyword evidence="2" id="KW-1185">Reference proteome</keyword>
<dbReference type="EMBL" id="ARXU01000011">
    <property type="protein sequence ID" value="KGD60403.1"/>
    <property type="molecule type" value="Genomic_DNA"/>
</dbReference>
<evidence type="ECO:0000313" key="1">
    <source>
        <dbReference type="EMBL" id="KGD60403.1"/>
    </source>
</evidence>
<name>A0ABR4WAG8_9GAMM</name>
<dbReference type="InterPro" id="IPR014949">
    <property type="entry name" value="DUF1820"/>
</dbReference>
<sequence>MYEIYASQIYQSDLYGFVEVEEFLFGERASLVVDPGEEKLKREFNDVMRSFIPLHAVIRIDEVEKEGVGKIMESSGGNITAFPMPPGPAPKK</sequence>
<dbReference type="Proteomes" id="UP000029443">
    <property type="component" value="Unassembled WGS sequence"/>
</dbReference>
<dbReference type="Pfam" id="PF08850">
    <property type="entry name" value="DUF1820"/>
    <property type="match status" value="1"/>
</dbReference>
<comment type="caution">
    <text evidence="1">The sequence shown here is derived from an EMBL/GenBank/DDBJ whole genome shotgun (WGS) entry which is preliminary data.</text>
</comment>
<proteinExistence type="predicted"/>
<protein>
    <recommendedName>
        <fullName evidence="3">DUF1820 domain-containing protein</fullName>
    </recommendedName>
</protein>
<organism evidence="1 2">
    <name type="scientific">Alcanivorax jadensis T9</name>
    <dbReference type="NCBI Taxonomy" id="1177181"/>
    <lineage>
        <taxon>Bacteria</taxon>
        <taxon>Pseudomonadati</taxon>
        <taxon>Pseudomonadota</taxon>
        <taxon>Gammaproteobacteria</taxon>
        <taxon>Oceanospirillales</taxon>
        <taxon>Alcanivoracaceae</taxon>
        <taxon>Alcanivorax</taxon>
    </lineage>
</organism>